<evidence type="ECO:0000256" key="1">
    <source>
        <dbReference type="SAM" id="MobiDB-lite"/>
    </source>
</evidence>
<keyword evidence="2" id="KW-0695">RNA-directed DNA polymerase</keyword>
<organism evidence="2">
    <name type="scientific">Tanacetum cinerariifolium</name>
    <name type="common">Dalmatian daisy</name>
    <name type="synonym">Chrysanthemum cinerariifolium</name>
    <dbReference type="NCBI Taxonomy" id="118510"/>
    <lineage>
        <taxon>Eukaryota</taxon>
        <taxon>Viridiplantae</taxon>
        <taxon>Streptophyta</taxon>
        <taxon>Embryophyta</taxon>
        <taxon>Tracheophyta</taxon>
        <taxon>Spermatophyta</taxon>
        <taxon>Magnoliopsida</taxon>
        <taxon>eudicotyledons</taxon>
        <taxon>Gunneridae</taxon>
        <taxon>Pentapetalae</taxon>
        <taxon>asterids</taxon>
        <taxon>campanulids</taxon>
        <taxon>Asterales</taxon>
        <taxon>Asteraceae</taxon>
        <taxon>Asteroideae</taxon>
        <taxon>Anthemideae</taxon>
        <taxon>Anthemidinae</taxon>
        <taxon>Tanacetum</taxon>
    </lineage>
</organism>
<gene>
    <name evidence="2" type="ORF">Tci_035050</name>
</gene>
<comment type="caution">
    <text evidence="2">The sequence shown here is derived from an EMBL/GenBank/DDBJ whole genome shotgun (WGS) entry which is preliminary data.</text>
</comment>
<dbReference type="GO" id="GO:0003964">
    <property type="term" value="F:RNA-directed DNA polymerase activity"/>
    <property type="evidence" value="ECO:0007669"/>
    <property type="project" value="UniProtKB-KW"/>
</dbReference>
<proteinExistence type="predicted"/>
<keyword evidence="2" id="KW-0808">Transferase</keyword>
<protein>
    <submittedName>
        <fullName evidence="2">Reverse transcriptase domain-containing protein</fullName>
    </submittedName>
</protein>
<reference evidence="2" key="1">
    <citation type="journal article" date="2019" name="Sci. Rep.">
        <title>Draft genome of Tanacetum cinerariifolium, the natural source of mosquito coil.</title>
        <authorList>
            <person name="Yamashiro T."/>
            <person name="Shiraishi A."/>
            <person name="Satake H."/>
            <person name="Nakayama K."/>
        </authorList>
    </citation>
    <scope>NUCLEOTIDE SEQUENCE</scope>
</reference>
<name>A0A6L2LRG5_TANCI</name>
<feature type="region of interest" description="Disordered" evidence="1">
    <location>
        <begin position="117"/>
        <end position="137"/>
    </location>
</feature>
<feature type="compositionally biased region" description="Basic and acidic residues" evidence="1">
    <location>
        <begin position="123"/>
        <end position="137"/>
    </location>
</feature>
<accession>A0A6L2LRG5</accession>
<dbReference type="EMBL" id="BKCJ010004785">
    <property type="protein sequence ID" value="GEU63072.1"/>
    <property type="molecule type" value="Genomic_DNA"/>
</dbReference>
<dbReference type="AlphaFoldDB" id="A0A6L2LRG5"/>
<sequence>MAFMAFSDLELAILDENISQEDLNMKFLKSFSAEWNTHVVVWRNKPDLETMSFDDLYNNFKIVKQEVKRMITSSSSSGSQNMAFLSTPGSINDVDTATIQVSTVSTPFSTLALLSMRARRSPRSQERRPRNQDSSRKTVIMEDKSYKAMVAIDGAGFDWSYMADDEVPTNMAFMAFSDLEAYENSLIYKERTKKLHDVKIKNRIFNVGNQVLLFNSRLKVFSGLSPMVEAFLCWICVQFPRPSYLLIELVWGSPYP</sequence>
<evidence type="ECO:0000313" key="2">
    <source>
        <dbReference type="EMBL" id="GEU63072.1"/>
    </source>
</evidence>
<keyword evidence="2" id="KW-0548">Nucleotidyltransferase</keyword>